<dbReference type="PRINTS" id="PR00038">
    <property type="entry name" value="HTHLUXR"/>
</dbReference>
<dbReference type="SUPFAM" id="SSF46894">
    <property type="entry name" value="C-terminal effector domain of the bipartite response regulators"/>
    <property type="match status" value="1"/>
</dbReference>
<accession>A0ABV6APV3</accession>
<reference evidence="5 6" key="1">
    <citation type="submission" date="2024-09" db="EMBL/GenBank/DDBJ databases">
        <authorList>
            <person name="Sun Q."/>
            <person name="Mori K."/>
        </authorList>
    </citation>
    <scope>NUCLEOTIDE SEQUENCE [LARGE SCALE GENOMIC DNA]</scope>
    <source>
        <strain evidence="5 6">TBRC 4938</strain>
    </source>
</reference>
<evidence type="ECO:0000256" key="2">
    <source>
        <dbReference type="ARBA" id="ARBA00023125"/>
    </source>
</evidence>
<dbReference type="SMART" id="SM00421">
    <property type="entry name" value="HTH_LUXR"/>
    <property type="match status" value="1"/>
</dbReference>
<evidence type="ECO:0000256" key="3">
    <source>
        <dbReference type="ARBA" id="ARBA00023163"/>
    </source>
</evidence>
<keyword evidence="3" id="KW-0804">Transcription</keyword>
<evidence type="ECO:0000256" key="1">
    <source>
        <dbReference type="ARBA" id="ARBA00023015"/>
    </source>
</evidence>
<dbReference type="InterPro" id="IPR000792">
    <property type="entry name" value="Tscrpt_reg_LuxR_C"/>
</dbReference>
<protein>
    <submittedName>
        <fullName evidence="5">Helix-turn-helix transcriptional regulator</fullName>
    </submittedName>
</protein>
<organism evidence="5 6">
    <name type="scientific">Rhizobium puerariae</name>
    <dbReference type="NCBI Taxonomy" id="1585791"/>
    <lineage>
        <taxon>Bacteria</taxon>
        <taxon>Pseudomonadati</taxon>
        <taxon>Pseudomonadota</taxon>
        <taxon>Alphaproteobacteria</taxon>
        <taxon>Hyphomicrobiales</taxon>
        <taxon>Rhizobiaceae</taxon>
        <taxon>Rhizobium/Agrobacterium group</taxon>
        <taxon>Rhizobium</taxon>
    </lineage>
</organism>
<dbReference type="InterPro" id="IPR016032">
    <property type="entry name" value="Sig_transdc_resp-reg_C-effctor"/>
</dbReference>
<dbReference type="PANTHER" id="PTHR44688:SF16">
    <property type="entry name" value="DNA-BINDING TRANSCRIPTIONAL ACTIVATOR DEVR_DOSR"/>
    <property type="match status" value="1"/>
</dbReference>
<feature type="domain" description="HTH luxR-type" evidence="4">
    <location>
        <begin position="297"/>
        <end position="359"/>
    </location>
</feature>
<dbReference type="Gene3D" id="1.10.10.10">
    <property type="entry name" value="Winged helix-like DNA-binding domain superfamily/Winged helix DNA-binding domain"/>
    <property type="match status" value="1"/>
</dbReference>
<keyword evidence="2" id="KW-0238">DNA-binding</keyword>
<comment type="caution">
    <text evidence="5">The sequence shown here is derived from an EMBL/GenBank/DDBJ whole genome shotgun (WGS) entry which is preliminary data.</text>
</comment>
<name>A0ABV6APV3_9HYPH</name>
<dbReference type="Proteomes" id="UP001589692">
    <property type="component" value="Unassembled WGS sequence"/>
</dbReference>
<evidence type="ECO:0000313" key="6">
    <source>
        <dbReference type="Proteomes" id="UP001589692"/>
    </source>
</evidence>
<dbReference type="Pfam" id="PF00196">
    <property type="entry name" value="GerE"/>
    <property type="match status" value="1"/>
</dbReference>
<gene>
    <name evidence="5" type="ORF">ACFFP0_27765</name>
</gene>
<evidence type="ECO:0000313" key="5">
    <source>
        <dbReference type="EMBL" id="MFB9952661.1"/>
    </source>
</evidence>
<dbReference type="EMBL" id="JBHMAA010000036">
    <property type="protein sequence ID" value="MFB9952661.1"/>
    <property type="molecule type" value="Genomic_DNA"/>
</dbReference>
<dbReference type="RefSeq" id="WP_377265457.1">
    <property type="nucleotide sequence ID" value="NZ_JBHMAA010000036.1"/>
</dbReference>
<evidence type="ECO:0000259" key="4">
    <source>
        <dbReference type="PROSITE" id="PS50043"/>
    </source>
</evidence>
<keyword evidence="1" id="KW-0805">Transcription regulation</keyword>
<keyword evidence="6" id="KW-1185">Reference proteome</keyword>
<sequence length="359" mass="39735">MRYSVRDERYQSDLIEMIYGAVVGETSWQQFLDRLNAGMAYGKTTLMFHDAVANSGAMSLTAGYEDGEIQAYNRTYSSLNPWMARAAIRPVGLGVTSDAMYDPVKLRKTQFYNEYLVGTGMEGGAGITIFREKGQSFILTSLMSREDHRNSQAYAHLFTELAPHLKRAFAFYRNTSTESPAVGREGVLLDVSHIGMVIVGEGGYPRSFNTSAQDYIEKGCGLCHAPTGRLFCIVSEVQDDLERLLRRSFFGAAVSRHRVHAEGDWELTFVRMTSDPMREFLSGPSVAILIRKETRAQGANLGALSRSEAEVAKAVIEGGTVNEIARLRGVSPETVRSQLKSVYRKLAVSSRVGLVNALR</sequence>
<dbReference type="PROSITE" id="PS50043">
    <property type="entry name" value="HTH_LUXR_2"/>
    <property type="match status" value="1"/>
</dbReference>
<dbReference type="InterPro" id="IPR036388">
    <property type="entry name" value="WH-like_DNA-bd_sf"/>
</dbReference>
<dbReference type="PANTHER" id="PTHR44688">
    <property type="entry name" value="DNA-BINDING TRANSCRIPTIONAL ACTIVATOR DEVR_DOSR"/>
    <property type="match status" value="1"/>
</dbReference>
<dbReference type="CDD" id="cd06170">
    <property type="entry name" value="LuxR_C_like"/>
    <property type="match status" value="1"/>
</dbReference>
<proteinExistence type="predicted"/>